<evidence type="ECO:0000256" key="1">
    <source>
        <dbReference type="ARBA" id="ARBA00004141"/>
    </source>
</evidence>
<comment type="subcellular location">
    <subcellularLocation>
        <location evidence="1">Membrane</location>
        <topology evidence="1">Multi-pass membrane protein</topology>
    </subcellularLocation>
</comment>
<dbReference type="Gene3D" id="1.10.287.630">
    <property type="entry name" value="Helix hairpin bin"/>
    <property type="match status" value="1"/>
</dbReference>
<evidence type="ECO:0000256" key="4">
    <source>
        <dbReference type="ARBA" id="ARBA00022989"/>
    </source>
</evidence>
<protein>
    <recommendedName>
        <fullName evidence="10">Cyclic nucleotide-binding domain-containing protein</fullName>
    </recommendedName>
</protein>
<evidence type="ECO:0000256" key="6">
    <source>
        <dbReference type="ARBA" id="ARBA00023136"/>
    </source>
</evidence>
<evidence type="ECO:0000256" key="2">
    <source>
        <dbReference type="ARBA" id="ARBA00022448"/>
    </source>
</evidence>
<dbReference type="PROSITE" id="PS50042">
    <property type="entry name" value="CNMP_BINDING_3"/>
    <property type="match status" value="1"/>
</dbReference>
<keyword evidence="7" id="KW-0407">Ion channel</keyword>
<reference evidence="11" key="1">
    <citation type="submission" date="2021-01" db="EMBL/GenBank/DDBJ databases">
        <authorList>
            <person name="Corre E."/>
            <person name="Pelletier E."/>
            <person name="Niang G."/>
            <person name="Scheremetjew M."/>
            <person name="Finn R."/>
            <person name="Kale V."/>
            <person name="Holt S."/>
            <person name="Cochrane G."/>
            <person name="Meng A."/>
            <person name="Brown T."/>
            <person name="Cohen L."/>
        </authorList>
    </citation>
    <scope>NUCLEOTIDE SEQUENCE</scope>
    <source>
        <strain evidence="11">RCC1693</strain>
    </source>
</reference>
<evidence type="ECO:0000256" key="7">
    <source>
        <dbReference type="ARBA" id="ARBA00023303"/>
    </source>
</evidence>
<dbReference type="InterPro" id="IPR005821">
    <property type="entry name" value="Ion_trans_dom"/>
</dbReference>
<dbReference type="AlphaFoldDB" id="A0A7S2GAQ8"/>
<proteinExistence type="predicted"/>
<organism evidence="11">
    <name type="scientific">Florenciella parvula</name>
    <dbReference type="NCBI Taxonomy" id="236787"/>
    <lineage>
        <taxon>Eukaryota</taxon>
        <taxon>Sar</taxon>
        <taxon>Stramenopiles</taxon>
        <taxon>Ochrophyta</taxon>
        <taxon>Dictyochophyceae</taxon>
        <taxon>Florenciellales</taxon>
        <taxon>Florenciella</taxon>
    </lineage>
</organism>
<dbReference type="InterPro" id="IPR003938">
    <property type="entry name" value="K_chnl_volt-dep_EAG/ELK/ERG"/>
</dbReference>
<feature type="transmembrane region" description="Helical" evidence="9">
    <location>
        <begin position="115"/>
        <end position="138"/>
    </location>
</feature>
<evidence type="ECO:0000256" key="9">
    <source>
        <dbReference type="SAM" id="Phobius"/>
    </source>
</evidence>
<accession>A0A7S2GAQ8</accession>
<evidence type="ECO:0000256" key="3">
    <source>
        <dbReference type="ARBA" id="ARBA00022692"/>
    </source>
</evidence>
<evidence type="ECO:0000256" key="8">
    <source>
        <dbReference type="SAM" id="MobiDB-lite"/>
    </source>
</evidence>
<dbReference type="EMBL" id="HBGT01026926">
    <property type="protein sequence ID" value="CAD9437854.1"/>
    <property type="molecule type" value="Transcribed_RNA"/>
</dbReference>
<keyword evidence="2" id="KW-0813">Transport</keyword>
<feature type="region of interest" description="Disordered" evidence="8">
    <location>
        <begin position="1"/>
        <end position="67"/>
    </location>
</feature>
<feature type="domain" description="Cyclic nucleotide-binding" evidence="10">
    <location>
        <begin position="477"/>
        <end position="583"/>
    </location>
</feature>
<evidence type="ECO:0000313" key="11">
    <source>
        <dbReference type="EMBL" id="CAD9437854.1"/>
    </source>
</evidence>
<dbReference type="SUPFAM" id="SSF81324">
    <property type="entry name" value="Voltage-gated potassium channels"/>
    <property type="match status" value="1"/>
</dbReference>
<feature type="compositionally biased region" description="Basic and acidic residues" evidence="8">
    <location>
        <begin position="41"/>
        <end position="60"/>
    </location>
</feature>
<dbReference type="InterPro" id="IPR000595">
    <property type="entry name" value="cNMP-bd_dom"/>
</dbReference>
<keyword evidence="5" id="KW-0406">Ion transport</keyword>
<sequence>MEQPDSDAGSSTPGGHSGSFLAGSFKGVTTMGKKSMAMSGRAKEKERERVVISEEDKKAWSDPNADESAPATDIAALRKIDSFHALIETSIQEKEVIRSNLKQPFLVHPDGHFRLFWDIASLIMLSFVAIFTPYQIAFLPFQTYPNIQRWLGFFIVDRIIDVFFLVDIFINFRSPWMSETQVIVFNQWDASKRYLGGWFTIDILSIVPFDYFLSTSASSSGTIIGKFPKLLKMARLMKLIKVLKASRVIKRIEQNMNIKYGIVRLGKFAATTILFGHWMGCGLMLVSVSTTGETYSQEPGEERHCDADSNIVADMGLSWVDKLYCAASCDPVTNEPTGECSISQKYVASIHWSIMTLTTIGYGDISPGNMSEMLYVILAMLIGAAFFSFVVGTCCSLVEGLDALSIQFQEQLDSINDYMEVCRMPLDMRRRIRNYVWNYKDLASRKNEDEILAHLSPSLRQEVLVYNYGIELTKVPHFRGAPDVFLTAVAELIHQRLFGPSDTITHQGAYNDPFYILVKGECVGYRKSLVDGAASSTQCGRWKGFGFWNERVLIFDSPADTSIAAVGFVETHAMNGSEMRNLLLRFPSGYKRTKKLVMGRLWKMGFSPSSLVHAIRRIERAMEQEAAAASVRMRRLANKQAKLAKAGRVVGTVALMASTPENRGNKARDAQSESSTELFDGRGTTLMEVETQLSTITLPSEETLPDTRPMPQWNAYVSDAGVGR</sequence>
<name>A0A7S2GAQ8_9STRA</name>
<dbReference type="Gene3D" id="2.60.120.10">
    <property type="entry name" value="Jelly Rolls"/>
    <property type="match status" value="1"/>
</dbReference>
<dbReference type="InterPro" id="IPR014710">
    <property type="entry name" value="RmlC-like_jellyroll"/>
</dbReference>
<evidence type="ECO:0000259" key="10">
    <source>
        <dbReference type="PROSITE" id="PS50042"/>
    </source>
</evidence>
<dbReference type="PRINTS" id="PR01463">
    <property type="entry name" value="EAGCHANLFMLY"/>
</dbReference>
<feature type="transmembrane region" description="Helical" evidence="9">
    <location>
        <begin position="373"/>
        <end position="391"/>
    </location>
</feature>
<evidence type="ECO:0000256" key="5">
    <source>
        <dbReference type="ARBA" id="ARBA00023065"/>
    </source>
</evidence>
<dbReference type="InterPro" id="IPR018490">
    <property type="entry name" value="cNMP-bd_dom_sf"/>
</dbReference>
<keyword evidence="4 9" id="KW-1133">Transmembrane helix</keyword>
<keyword evidence="6 9" id="KW-0472">Membrane</keyword>
<dbReference type="Gene3D" id="1.10.287.70">
    <property type="match status" value="1"/>
</dbReference>
<gene>
    <name evidence="11" type="ORF">FPAR1323_LOCUS13992</name>
</gene>
<dbReference type="CDD" id="cd00038">
    <property type="entry name" value="CAP_ED"/>
    <property type="match status" value="1"/>
</dbReference>
<dbReference type="GO" id="GO:0005249">
    <property type="term" value="F:voltage-gated potassium channel activity"/>
    <property type="evidence" value="ECO:0007669"/>
    <property type="project" value="InterPro"/>
</dbReference>
<dbReference type="PANTHER" id="PTHR47823">
    <property type="entry name" value="ION_TRANS DOMAIN-CONTAINING PROTEIN"/>
    <property type="match status" value="1"/>
</dbReference>
<dbReference type="SUPFAM" id="SSF51206">
    <property type="entry name" value="cAMP-binding domain-like"/>
    <property type="match status" value="1"/>
</dbReference>
<dbReference type="Pfam" id="PF00520">
    <property type="entry name" value="Ion_trans"/>
    <property type="match status" value="1"/>
</dbReference>
<keyword evidence="3 9" id="KW-0812">Transmembrane</keyword>
<dbReference type="GO" id="GO:0016020">
    <property type="term" value="C:membrane"/>
    <property type="evidence" value="ECO:0007669"/>
    <property type="project" value="UniProtKB-SubCell"/>
</dbReference>
<dbReference type="PANTHER" id="PTHR47823:SF9">
    <property type="entry name" value="CHROMOSOME UNDETERMINED SCAFFOLD_10, WHOLE GENOME SHOTGUN SEQUENCE"/>
    <property type="match status" value="1"/>
</dbReference>